<dbReference type="RefSeq" id="WP_163302473.1">
    <property type="nucleotide sequence ID" value="NZ_JAAGRQ010000047.1"/>
</dbReference>
<reference evidence="1 2" key="1">
    <citation type="submission" date="2020-02" db="EMBL/GenBank/DDBJ databases">
        <title>Comparative genomics of sulfur disproportionating microorganisms.</title>
        <authorList>
            <person name="Ward L.M."/>
            <person name="Bertran E."/>
            <person name="Johnston D.T."/>
        </authorList>
    </citation>
    <scope>NUCLEOTIDE SEQUENCE [LARGE SCALE GENOMIC DNA]</scope>
    <source>
        <strain evidence="1 2">DSM 3696</strain>
    </source>
</reference>
<evidence type="ECO:0000313" key="2">
    <source>
        <dbReference type="Proteomes" id="UP000469724"/>
    </source>
</evidence>
<dbReference type="AlphaFoldDB" id="A0A7K3NMK3"/>
<accession>A0A7K3NMK3</accession>
<dbReference type="GO" id="GO:0003677">
    <property type="term" value="F:DNA binding"/>
    <property type="evidence" value="ECO:0007669"/>
    <property type="project" value="InterPro"/>
</dbReference>
<evidence type="ECO:0000313" key="1">
    <source>
        <dbReference type="EMBL" id="NDY57432.1"/>
    </source>
</evidence>
<protein>
    <submittedName>
        <fullName evidence="1">Helix-turn-helix domain-containing protein</fullName>
    </submittedName>
</protein>
<gene>
    <name evidence="1" type="ORF">G3N56_11845</name>
</gene>
<sequence>MSALAKAREAHVDSTGYAPDWIEALAAACDASTGRAVAKRLGVSPAAVCRVLANAYGDTGKMERRVREILMATAVACPVLGDIDAAVCREHQERPYTPINPTYVRLFRACRTCPHRLEADHDQGRQVCGA</sequence>
<proteinExistence type="predicted"/>
<dbReference type="EMBL" id="JAAGRQ010000047">
    <property type="protein sequence ID" value="NDY57432.1"/>
    <property type="molecule type" value="Genomic_DNA"/>
</dbReference>
<dbReference type="Proteomes" id="UP000469724">
    <property type="component" value="Unassembled WGS sequence"/>
</dbReference>
<keyword evidence="2" id="KW-1185">Reference proteome</keyword>
<organism evidence="1 2">
    <name type="scientific">Desulfolutivibrio sulfodismutans</name>
    <dbReference type="NCBI Taxonomy" id="63561"/>
    <lineage>
        <taxon>Bacteria</taxon>
        <taxon>Pseudomonadati</taxon>
        <taxon>Thermodesulfobacteriota</taxon>
        <taxon>Desulfovibrionia</taxon>
        <taxon>Desulfovibrionales</taxon>
        <taxon>Desulfovibrionaceae</taxon>
        <taxon>Desulfolutivibrio</taxon>
    </lineage>
</organism>
<comment type="caution">
    <text evidence="1">The sequence shown here is derived from an EMBL/GenBank/DDBJ whole genome shotgun (WGS) entry which is preliminary data.</text>
</comment>
<name>A0A7K3NMK3_9BACT</name>
<dbReference type="InterPro" id="IPR010982">
    <property type="entry name" value="Lambda_DNA-bd_dom_sf"/>
</dbReference>
<dbReference type="Gene3D" id="1.10.260.40">
    <property type="entry name" value="lambda repressor-like DNA-binding domains"/>
    <property type="match status" value="1"/>
</dbReference>